<feature type="region of interest" description="Disordered" evidence="1">
    <location>
        <begin position="1"/>
        <end position="91"/>
    </location>
</feature>
<feature type="compositionally biased region" description="Basic and acidic residues" evidence="1">
    <location>
        <begin position="1"/>
        <end position="17"/>
    </location>
</feature>
<reference evidence="3" key="1">
    <citation type="submission" date="2024-06" db="EMBL/GenBank/DDBJ databases">
        <title>Multi-omics analyses provide insights into the biosynthesis of the anticancer antibiotic pleurotin in Hohenbuehelia grisea.</title>
        <authorList>
            <person name="Weaver J.A."/>
            <person name="Alberti F."/>
        </authorList>
    </citation>
    <scope>NUCLEOTIDE SEQUENCE [LARGE SCALE GENOMIC DNA]</scope>
    <source>
        <strain evidence="3">T-177</strain>
    </source>
</reference>
<dbReference type="EMBL" id="JASNQZ010000007">
    <property type="protein sequence ID" value="KAL0955205.1"/>
    <property type="molecule type" value="Genomic_DNA"/>
</dbReference>
<comment type="caution">
    <text evidence="2">The sequence shown here is derived from an EMBL/GenBank/DDBJ whole genome shotgun (WGS) entry which is preliminary data.</text>
</comment>
<evidence type="ECO:0000256" key="1">
    <source>
        <dbReference type="SAM" id="MobiDB-lite"/>
    </source>
</evidence>
<accession>A0ABR3JHH5</accession>
<organism evidence="2 3">
    <name type="scientific">Hohenbuehelia grisea</name>
    <dbReference type="NCBI Taxonomy" id="104357"/>
    <lineage>
        <taxon>Eukaryota</taxon>
        <taxon>Fungi</taxon>
        <taxon>Dikarya</taxon>
        <taxon>Basidiomycota</taxon>
        <taxon>Agaricomycotina</taxon>
        <taxon>Agaricomycetes</taxon>
        <taxon>Agaricomycetidae</taxon>
        <taxon>Agaricales</taxon>
        <taxon>Pleurotineae</taxon>
        <taxon>Pleurotaceae</taxon>
        <taxon>Hohenbuehelia</taxon>
    </lineage>
</organism>
<sequence>MTKTKSAEAEPAERENAVQDSDSGVAMASAMEDGGGGAGDEQDTLKREDEPGDNNQTLNNVENRDNAPSGPSAANIHPNPAPAPQPAAIHQAYDHDELAMPPRHLPMVSIRHCPIPVEDSVTLKAARLLEGVEQRPTREFGGASAKLLAMLATVSPRLSAPDGRVGCGMGW</sequence>
<keyword evidence="3" id="KW-1185">Reference proteome</keyword>
<gene>
    <name evidence="2" type="ORF">HGRIS_004109</name>
</gene>
<dbReference type="Proteomes" id="UP001556367">
    <property type="component" value="Unassembled WGS sequence"/>
</dbReference>
<evidence type="ECO:0000313" key="2">
    <source>
        <dbReference type="EMBL" id="KAL0955205.1"/>
    </source>
</evidence>
<protein>
    <submittedName>
        <fullName evidence="2">Uncharacterized protein</fullName>
    </submittedName>
</protein>
<evidence type="ECO:0000313" key="3">
    <source>
        <dbReference type="Proteomes" id="UP001556367"/>
    </source>
</evidence>
<name>A0ABR3JHH5_9AGAR</name>
<proteinExistence type="predicted"/>